<sequence length="316" mass="34713">MVKLTGALFFISQASTPWGTEVPRAETFAPIILPRARHVFSYHIVLKGSGWAGIPGVASTSFEAGDVLVFPHGDRHSLLSAPGQPPEFDAAATLQFFRDMAAGKIPFVIQEGGGGPERTDILCGFLACDMRPFNPVLASMPRLLHVKRRPKGQPDLLERLIELTLAEAQSDRPGRESIHMRLSELMFVEVVRRHLETQPMGETGWLAGLRDASVGCALALLHRSPAYPWTLIELARQAGVSRAVLANRFAHLVGYPPMQYLTLWRMQIAANLLAERSMKVAAVAYEVGYQSEAAFSRTFKKITGVTPAAWSIREAT</sequence>
<dbReference type="EMBL" id="CP133148">
    <property type="protein sequence ID" value="WVT05753.1"/>
    <property type="molecule type" value="Genomic_DNA"/>
</dbReference>
<dbReference type="Pfam" id="PF12852">
    <property type="entry name" value="Cupin_6"/>
    <property type="match status" value="1"/>
</dbReference>
<dbReference type="Gene3D" id="1.10.10.60">
    <property type="entry name" value="Homeodomain-like"/>
    <property type="match status" value="2"/>
</dbReference>
<dbReference type="PANTHER" id="PTHR46796">
    <property type="entry name" value="HTH-TYPE TRANSCRIPTIONAL ACTIVATOR RHAS-RELATED"/>
    <property type="match status" value="1"/>
</dbReference>
<keyword evidence="2" id="KW-0238">DNA-binding</keyword>
<dbReference type="InterPro" id="IPR018062">
    <property type="entry name" value="HTH_AraC-typ_CS"/>
</dbReference>
<reference evidence="6" key="1">
    <citation type="submission" date="2023-08" db="EMBL/GenBank/DDBJ databases">
        <title>Complete genome sequence of Sinorhizobium chiapanecum ITTG S70 isolated from Acaciella angustissima nodules in Chiapas-Mexico.</title>
        <authorList>
            <person name="Rincon-Rosales R."/>
            <person name="Rogel M.A."/>
            <person name="Rincon-Medina C.I."/>
            <person name="Guerrero G."/>
            <person name="Manzano-Gomez L.A."/>
            <person name="Lopez-Lopez A."/>
            <person name="Rincon Molina F.A."/>
            <person name="Martinez-Romero E."/>
        </authorList>
    </citation>
    <scope>NUCLEOTIDE SEQUENCE</scope>
    <source>
        <strain evidence="6">ITTG S70</strain>
    </source>
</reference>
<dbReference type="InterPro" id="IPR050204">
    <property type="entry name" value="AraC_XylS_family_regulators"/>
</dbReference>
<dbReference type="SUPFAM" id="SSF51215">
    <property type="entry name" value="Regulatory protein AraC"/>
    <property type="match status" value="1"/>
</dbReference>
<evidence type="ECO:0000313" key="7">
    <source>
        <dbReference type="Proteomes" id="UP001432360"/>
    </source>
</evidence>
<name>A0ABZ2BG74_9HYPH</name>
<keyword evidence="7" id="KW-1185">Reference proteome</keyword>
<gene>
    <name evidence="6" type="ORF">RB548_10330</name>
</gene>
<dbReference type="SUPFAM" id="SSF46689">
    <property type="entry name" value="Homeodomain-like"/>
    <property type="match status" value="2"/>
</dbReference>
<evidence type="ECO:0000256" key="1">
    <source>
        <dbReference type="ARBA" id="ARBA00023015"/>
    </source>
</evidence>
<dbReference type="InterPro" id="IPR018060">
    <property type="entry name" value="HTH_AraC"/>
</dbReference>
<organism evidence="6 7">
    <name type="scientific">Sinorhizobium chiapasense</name>
    <dbReference type="NCBI Taxonomy" id="501572"/>
    <lineage>
        <taxon>Bacteria</taxon>
        <taxon>Pseudomonadati</taxon>
        <taxon>Pseudomonadota</taxon>
        <taxon>Alphaproteobacteria</taxon>
        <taxon>Hyphomicrobiales</taxon>
        <taxon>Rhizobiaceae</taxon>
        <taxon>Sinorhizobium/Ensifer group</taxon>
        <taxon>Sinorhizobium</taxon>
    </lineage>
</organism>
<evidence type="ECO:0000259" key="5">
    <source>
        <dbReference type="PROSITE" id="PS01124"/>
    </source>
</evidence>
<dbReference type="InterPro" id="IPR009057">
    <property type="entry name" value="Homeodomain-like_sf"/>
</dbReference>
<dbReference type="PROSITE" id="PS01124">
    <property type="entry name" value="HTH_ARAC_FAMILY_2"/>
    <property type="match status" value="1"/>
</dbReference>
<evidence type="ECO:0000256" key="3">
    <source>
        <dbReference type="ARBA" id="ARBA00023159"/>
    </source>
</evidence>
<dbReference type="InterPro" id="IPR032783">
    <property type="entry name" value="AraC_lig"/>
</dbReference>
<protein>
    <submittedName>
        <fullName evidence="6">AraC family transcriptional regulator</fullName>
    </submittedName>
</protein>
<dbReference type="SMART" id="SM00342">
    <property type="entry name" value="HTH_ARAC"/>
    <property type="match status" value="1"/>
</dbReference>
<dbReference type="InterPro" id="IPR037923">
    <property type="entry name" value="HTH-like"/>
</dbReference>
<proteinExistence type="predicted"/>
<dbReference type="PANTHER" id="PTHR46796:SF7">
    <property type="entry name" value="ARAC FAMILY TRANSCRIPTIONAL REGULATOR"/>
    <property type="match status" value="1"/>
</dbReference>
<dbReference type="Proteomes" id="UP001432360">
    <property type="component" value="Chromosome"/>
</dbReference>
<feature type="domain" description="HTH araC/xylS-type" evidence="5">
    <location>
        <begin position="215"/>
        <end position="313"/>
    </location>
</feature>
<keyword evidence="1" id="KW-0805">Transcription regulation</keyword>
<dbReference type="PROSITE" id="PS00041">
    <property type="entry name" value="HTH_ARAC_FAMILY_1"/>
    <property type="match status" value="1"/>
</dbReference>
<evidence type="ECO:0000313" key="6">
    <source>
        <dbReference type="EMBL" id="WVT05753.1"/>
    </source>
</evidence>
<accession>A0ABZ2BG74</accession>
<dbReference type="InterPro" id="IPR020449">
    <property type="entry name" value="Tscrpt_reg_AraC-type_HTH"/>
</dbReference>
<keyword evidence="3" id="KW-0010">Activator</keyword>
<dbReference type="PRINTS" id="PR00032">
    <property type="entry name" value="HTHARAC"/>
</dbReference>
<evidence type="ECO:0000256" key="4">
    <source>
        <dbReference type="ARBA" id="ARBA00023163"/>
    </source>
</evidence>
<keyword evidence="4" id="KW-0804">Transcription</keyword>
<evidence type="ECO:0000256" key="2">
    <source>
        <dbReference type="ARBA" id="ARBA00023125"/>
    </source>
</evidence>
<dbReference type="RefSeq" id="WP_331374828.1">
    <property type="nucleotide sequence ID" value="NZ_CP133148.1"/>
</dbReference>
<dbReference type="Pfam" id="PF12833">
    <property type="entry name" value="HTH_18"/>
    <property type="match status" value="1"/>
</dbReference>